<evidence type="ECO:0000313" key="2">
    <source>
        <dbReference type="Proteomes" id="UP001059041"/>
    </source>
</evidence>
<gene>
    <name evidence="1" type="ORF">IRJ41_018501</name>
</gene>
<dbReference type="AlphaFoldDB" id="A0A9W7X5R0"/>
<protein>
    <submittedName>
        <fullName evidence="1">Uncharacterized protein</fullName>
    </submittedName>
</protein>
<accession>A0A9W7X5R0</accession>
<comment type="caution">
    <text evidence="1">The sequence shown here is derived from an EMBL/GenBank/DDBJ whole genome shotgun (WGS) entry which is preliminary data.</text>
</comment>
<sequence>ARLVPGITANGWKRLQVDVMVNLGHRLEFEMRLPAGGESGAYVEGSLSFDEFSVCSQMKLFSAAGFSPRWRGNVEKRDKKAQVLLLSLTFNCSSFYPMVLLLGLPHPCRALWEKPSPAKACGKTVCSLIRIDKINRLVHKQGPQESGIKEQ</sequence>
<proteinExistence type="predicted"/>
<dbReference type="Proteomes" id="UP001059041">
    <property type="component" value="Linkage Group LG1"/>
</dbReference>
<keyword evidence="2" id="KW-1185">Reference proteome</keyword>
<name>A0A9W7X5R0_TRIRA</name>
<dbReference type="EMBL" id="JAFHDT010000001">
    <property type="protein sequence ID" value="KAI7814446.1"/>
    <property type="molecule type" value="Genomic_DNA"/>
</dbReference>
<organism evidence="1 2">
    <name type="scientific">Triplophysa rosa</name>
    <name type="common">Cave loach</name>
    <dbReference type="NCBI Taxonomy" id="992332"/>
    <lineage>
        <taxon>Eukaryota</taxon>
        <taxon>Metazoa</taxon>
        <taxon>Chordata</taxon>
        <taxon>Craniata</taxon>
        <taxon>Vertebrata</taxon>
        <taxon>Euteleostomi</taxon>
        <taxon>Actinopterygii</taxon>
        <taxon>Neopterygii</taxon>
        <taxon>Teleostei</taxon>
        <taxon>Ostariophysi</taxon>
        <taxon>Cypriniformes</taxon>
        <taxon>Nemacheilidae</taxon>
        <taxon>Triplophysa</taxon>
    </lineage>
</organism>
<evidence type="ECO:0000313" key="1">
    <source>
        <dbReference type="EMBL" id="KAI7814446.1"/>
    </source>
</evidence>
<feature type="non-terminal residue" evidence="1">
    <location>
        <position position="151"/>
    </location>
</feature>
<reference evidence="1" key="1">
    <citation type="submission" date="2021-02" db="EMBL/GenBank/DDBJ databases">
        <title>Comparative genomics reveals that relaxation of natural selection precedes convergent phenotypic evolution of cavefish.</title>
        <authorList>
            <person name="Peng Z."/>
        </authorList>
    </citation>
    <scope>NUCLEOTIDE SEQUENCE</scope>
    <source>
        <tissue evidence="1">Muscle</tissue>
    </source>
</reference>